<evidence type="ECO:0000313" key="1">
    <source>
        <dbReference type="EMBL" id="WCT73263.1"/>
    </source>
</evidence>
<dbReference type="Proteomes" id="UP001220395">
    <property type="component" value="Chromosome"/>
</dbReference>
<organism evidence="1 2">
    <name type="scientific">Sphingomonas naphthae</name>
    <dbReference type="NCBI Taxonomy" id="1813468"/>
    <lineage>
        <taxon>Bacteria</taxon>
        <taxon>Pseudomonadati</taxon>
        <taxon>Pseudomonadota</taxon>
        <taxon>Alphaproteobacteria</taxon>
        <taxon>Sphingomonadales</taxon>
        <taxon>Sphingomonadaceae</taxon>
        <taxon>Sphingomonas</taxon>
    </lineage>
</organism>
<gene>
    <name evidence="1" type="ORF">PQ455_16840</name>
</gene>
<accession>A0ABY7TJ57</accession>
<keyword evidence="2" id="KW-1185">Reference proteome</keyword>
<reference evidence="1 2" key="1">
    <citation type="submission" date="2023-02" db="EMBL/GenBank/DDBJ databases">
        <title>Genome sequence of Sphingomonas naphthae.</title>
        <authorList>
            <person name="Kim S."/>
            <person name="Heo J."/>
            <person name="Kwon S.-W."/>
        </authorList>
    </citation>
    <scope>NUCLEOTIDE SEQUENCE [LARGE SCALE GENOMIC DNA]</scope>
    <source>
        <strain evidence="1 2">KACC 18716</strain>
    </source>
</reference>
<proteinExistence type="predicted"/>
<evidence type="ECO:0000313" key="2">
    <source>
        <dbReference type="Proteomes" id="UP001220395"/>
    </source>
</evidence>
<dbReference type="RefSeq" id="WP_273687354.1">
    <property type="nucleotide sequence ID" value="NZ_CP117411.1"/>
</dbReference>
<protein>
    <submittedName>
        <fullName evidence="1">Uncharacterized protein</fullName>
    </submittedName>
</protein>
<sequence length="323" mass="35897">MTVWADQVRLQVRLIIDQIANIRARSLDNDGTMGVALESYYKMLDDLYDRDLRLAEVRDKSDLVLRVEGVAFDGDPNLQLVTSIFSNVTSQVTGLTKAILGVWADGRVTPKSVDLGLSGIARGSLYFGLKAQIDSNKYPVLGEIDTLFDSTRRALKIIDDVAHTIEHDSDKVSLEEVSEIIVDPKIRDAALVAVQRISPTGRRGIDAVSVSGTEGAPAELTNEHRKAIRQSLDRPVIRGEEIEFIGQVREIDLDSRRFDLRGIADEQVRDVRCAYRTVDISPRNLLGATVRARGLVERTNDEIPRLMSVTSLSIIREAPEHLI</sequence>
<name>A0ABY7TJ57_9SPHN</name>
<dbReference type="EMBL" id="CP117411">
    <property type="protein sequence ID" value="WCT73263.1"/>
    <property type="molecule type" value="Genomic_DNA"/>
</dbReference>